<keyword evidence="2 5" id="KW-0547">Nucleotide-binding</keyword>
<dbReference type="InterPro" id="IPR050235">
    <property type="entry name" value="CK1_Ser-Thr_kinase"/>
</dbReference>
<dbReference type="InterPro" id="IPR000719">
    <property type="entry name" value="Prot_kinase_dom"/>
</dbReference>
<evidence type="ECO:0000256" key="1">
    <source>
        <dbReference type="ARBA" id="ARBA00012513"/>
    </source>
</evidence>
<dbReference type="GO" id="GO:0005524">
    <property type="term" value="F:ATP binding"/>
    <property type="evidence" value="ECO:0007669"/>
    <property type="project" value="UniProtKB-UniRule"/>
</dbReference>
<dbReference type="GO" id="GO:0004674">
    <property type="term" value="F:protein serine/threonine kinase activity"/>
    <property type="evidence" value="ECO:0007669"/>
    <property type="project" value="UniProtKB-KW"/>
</dbReference>
<dbReference type="PROSITE" id="PS50011">
    <property type="entry name" value="PROTEIN_KINASE_DOM"/>
    <property type="match status" value="1"/>
</dbReference>
<evidence type="ECO:0000256" key="7">
    <source>
        <dbReference type="SAM" id="Coils"/>
    </source>
</evidence>
<dbReference type="Gene3D" id="1.10.510.10">
    <property type="entry name" value="Transferase(Phosphotransferase) domain 1"/>
    <property type="match status" value="1"/>
</dbReference>
<organism evidence="9">
    <name type="scientific">Amorphochlora amoebiformis</name>
    <dbReference type="NCBI Taxonomy" id="1561963"/>
    <lineage>
        <taxon>Eukaryota</taxon>
        <taxon>Sar</taxon>
        <taxon>Rhizaria</taxon>
        <taxon>Cercozoa</taxon>
        <taxon>Chlorarachniophyceae</taxon>
        <taxon>Amorphochlora</taxon>
    </lineage>
</organism>
<feature type="coiled-coil region" evidence="7">
    <location>
        <begin position="333"/>
        <end position="360"/>
    </location>
</feature>
<dbReference type="SUPFAM" id="SSF56112">
    <property type="entry name" value="Protein kinase-like (PK-like)"/>
    <property type="match status" value="1"/>
</dbReference>
<keyword evidence="7" id="KW-0175">Coiled coil</keyword>
<evidence type="ECO:0000256" key="3">
    <source>
        <dbReference type="ARBA" id="ARBA00022840"/>
    </source>
</evidence>
<feature type="binding site" evidence="5">
    <location>
        <position position="41"/>
    </location>
    <ligand>
        <name>ATP</name>
        <dbReference type="ChEBI" id="CHEBI:30616"/>
    </ligand>
</feature>
<keyword evidence="3 5" id="KW-0067">ATP-binding</keyword>
<dbReference type="EMBL" id="HBEM01003290">
    <property type="protein sequence ID" value="CAD8432810.1"/>
    <property type="molecule type" value="Transcribed_RNA"/>
</dbReference>
<dbReference type="PANTHER" id="PTHR11909">
    <property type="entry name" value="CASEIN KINASE-RELATED"/>
    <property type="match status" value="1"/>
</dbReference>
<dbReference type="AlphaFoldDB" id="A0A7S0CSU0"/>
<accession>A0A7S0CSU0</accession>
<sequence>MTDILIGNKTKYRMKHKIGSGSFGDIYLGENVRTKDPVAIKLENKNTKYPQLMYEYKVYRALESGTGIPNVHWCGSAGKCNVMVMDLLGESLESLYNKCGRRFGLKTILMLAIQLIDRIEHIHKCFFLHRDIKPDNFLMGRNSNKKILYAIDMGLSKRYMHPNTLEHIPYRDKKKFTGTPRYASICTHHGIEQSRRDDLESLGYMLMYFNLGKLPWQGLKARTKQEKYDKIGNRKESIPVETLCKAFPKEFALYLNYCKELRFAQKPNYVYLRALFSTLFKNCHYRDDWVFDWMKKDNEVPEQGASMGIGVQYINELQPPDLYEAHQKLLVERDGWKKKCSEQEQDIAKLRDEIMALKEHISMYGSKPYSFKLKEFEDPK</sequence>
<reference evidence="9" key="1">
    <citation type="submission" date="2021-01" db="EMBL/GenBank/DDBJ databases">
        <authorList>
            <person name="Corre E."/>
            <person name="Pelletier E."/>
            <person name="Niang G."/>
            <person name="Scheremetjew M."/>
            <person name="Finn R."/>
            <person name="Kale V."/>
            <person name="Holt S."/>
            <person name="Cochrane G."/>
            <person name="Meng A."/>
            <person name="Brown T."/>
            <person name="Cohen L."/>
        </authorList>
    </citation>
    <scope>NUCLEOTIDE SEQUENCE</scope>
    <source>
        <strain evidence="9">CCMP2058</strain>
    </source>
</reference>
<name>A0A7S0CSU0_9EUKA</name>
<dbReference type="InterPro" id="IPR017441">
    <property type="entry name" value="Protein_kinase_ATP_BS"/>
</dbReference>
<dbReference type="SMART" id="SM00220">
    <property type="entry name" value="S_TKc"/>
    <property type="match status" value="1"/>
</dbReference>
<dbReference type="EC" id="2.7.11.1" evidence="1"/>
<evidence type="ECO:0000256" key="5">
    <source>
        <dbReference type="PROSITE-ProRule" id="PRU10141"/>
    </source>
</evidence>
<protein>
    <recommendedName>
        <fullName evidence="4">Casein kinase I</fullName>
        <ecNumber evidence="1">2.7.11.1</ecNumber>
    </recommendedName>
</protein>
<evidence type="ECO:0000259" key="8">
    <source>
        <dbReference type="PROSITE" id="PS50011"/>
    </source>
</evidence>
<evidence type="ECO:0000256" key="4">
    <source>
        <dbReference type="ARBA" id="ARBA00023860"/>
    </source>
</evidence>
<dbReference type="InterPro" id="IPR011009">
    <property type="entry name" value="Kinase-like_dom_sf"/>
</dbReference>
<dbReference type="PROSITE" id="PS00108">
    <property type="entry name" value="PROTEIN_KINASE_ST"/>
    <property type="match status" value="1"/>
</dbReference>
<evidence type="ECO:0000256" key="6">
    <source>
        <dbReference type="RuleBase" id="RU000304"/>
    </source>
</evidence>
<dbReference type="InterPro" id="IPR008271">
    <property type="entry name" value="Ser/Thr_kinase_AS"/>
</dbReference>
<dbReference type="FunFam" id="1.10.510.10:FF:000596">
    <property type="entry name" value="CK1 family protein kinase"/>
    <property type="match status" value="1"/>
</dbReference>
<keyword evidence="6" id="KW-0808">Transferase</keyword>
<evidence type="ECO:0000256" key="2">
    <source>
        <dbReference type="ARBA" id="ARBA00022741"/>
    </source>
</evidence>
<dbReference type="Pfam" id="PF00069">
    <property type="entry name" value="Pkinase"/>
    <property type="match status" value="1"/>
</dbReference>
<dbReference type="PROSITE" id="PS00107">
    <property type="entry name" value="PROTEIN_KINASE_ATP"/>
    <property type="match status" value="1"/>
</dbReference>
<keyword evidence="6" id="KW-0418">Kinase</keyword>
<evidence type="ECO:0000313" key="9">
    <source>
        <dbReference type="EMBL" id="CAD8432810.1"/>
    </source>
</evidence>
<gene>
    <name evidence="9" type="ORF">LAMO00422_LOCUS2301</name>
</gene>
<dbReference type="CDD" id="cd14016">
    <property type="entry name" value="STKc_CK1"/>
    <property type="match status" value="1"/>
</dbReference>
<proteinExistence type="inferred from homology"/>
<keyword evidence="6" id="KW-0723">Serine/threonine-protein kinase</keyword>
<comment type="similarity">
    <text evidence="6">Belongs to the protein kinase superfamily.</text>
</comment>
<feature type="domain" description="Protein kinase" evidence="8">
    <location>
        <begin position="12"/>
        <end position="280"/>
    </location>
</feature>